<protein>
    <submittedName>
        <fullName evidence="2">Uncharacterized protein</fullName>
    </submittedName>
</protein>
<sequence length="588" mass="63008">MSQQDSNNEGKGSFRYLRSLFGRFVSSSKLTPTITTPQVSDSTSHVNYTAGHTSSALRSRYYSPTSSSAHKFGNTRTVVVPVATRNHVRAAPAGPVPPSVLAAASAGSGYALLSLPTTLAPLVTPSNTTTTVSSSSTSAYASLLAALGPSVIAQLGASAAGSRAAHYFPHEDAVPQQDLAEDNDSDSSSGLEYLITPSVTAPTLVIGDKTSSFLPHPDVSMCEAADNDSNAASPPPAPKTPIHQMPKPTNRKATVTSKIHKNERRSNFSGYKRRSKVVDSGKAARLARTGAGTLLAPLQPQNCRDDRDDNTEDSDDATSRTVWSYPTQSQPPSLVPSDASQDVEMKDFSASHEASLPSVNIHIDRSLVDTYRCFDGDNMSVADGDLIDQLRVVECLKTDTWVLCWLLERSKRVSHFVLLASAAPNTNSVTIAFIDIQDRERILHNYPAYALAQLACMPAYFHSPTLSVDDRLPIPQLHLIAGAPLHEATVIRILVSGDDLASLYDFADVLLVLPSVKQVVFVASSSLARSPGGAFISAARVLHVLTVLLCCKERPLVRFEGLEMRGGNDPEYGTRLAHAGKFQVEPDS</sequence>
<evidence type="ECO:0000256" key="1">
    <source>
        <dbReference type="SAM" id="MobiDB-lite"/>
    </source>
</evidence>
<name>A0A165HV71_EXIGL</name>
<dbReference type="Proteomes" id="UP000077266">
    <property type="component" value="Unassembled WGS sequence"/>
</dbReference>
<evidence type="ECO:0000313" key="2">
    <source>
        <dbReference type="EMBL" id="KZV92505.1"/>
    </source>
</evidence>
<evidence type="ECO:0000313" key="3">
    <source>
        <dbReference type="Proteomes" id="UP000077266"/>
    </source>
</evidence>
<feature type="region of interest" description="Disordered" evidence="1">
    <location>
        <begin position="217"/>
        <end position="339"/>
    </location>
</feature>
<organism evidence="2 3">
    <name type="scientific">Exidia glandulosa HHB12029</name>
    <dbReference type="NCBI Taxonomy" id="1314781"/>
    <lineage>
        <taxon>Eukaryota</taxon>
        <taxon>Fungi</taxon>
        <taxon>Dikarya</taxon>
        <taxon>Basidiomycota</taxon>
        <taxon>Agaricomycotina</taxon>
        <taxon>Agaricomycetes</taxon>
        <taxon>Auriculariales</taxon>
        <taxon>Exidiaceae</taxon>
        <taxon>Exidia</taxon>
    </lineage>
</organism>
<gene>
    <name evidence="2" type="ORF">EXIGLDRAFT_749645</name>
</gene>
<proteinExistence type="predicted"/>
<dbReference type="InParanoid" id="A0A165HV71"/>
<dbReference type="EMBL" id="KV426007">
    <property type="protein sequence ID" value="KZV92505.1"/>
    <property type="molecule type" value="Genomic_DNA"/>
</dbReference>
<feature type="compositionally biased region" description="Polar residues" evidence="1">
    <location>
        <begin position="319"/>
        <end position="332"/>
    </location>
</feature>
<reference evidence="2 3" key="1">
    <citation type="journal article" date="2016" name="Mol. Biol. Evol.">
        <title>Comparative Genomics of Early-Diverging Mushroom-Forming Fungi Provides Insights into the Origins of Lignocellulose Decay Capabilities.</title>
        <authorList>
            <person name="Nagy L.G."/>
            <person name="Riley R."/>
            <person name="Tritt A."/>
            <person name="Adam C."/>
            <person name="Daum C."/>
            <person name="Floudas D."/>
            <person name="Sun H."/>
            <person name="Yadav J.S."/>
            <person name="Pangilinan J."/>
            <person name="Larsson K.H."/>
            <person name="Matsuura K."/>
            <person name="Barry K."/>
            <person name="Labutti K."/>
            <person name="Kuo R."/>
            <person name="Ohm R.A."/>
            <person name="Bhattacharya S.S."/>
            <person name="Shirouzu T."/>
            <person name="Yoshinaga Y."/>
            <person name="Martin F.M."/>
            <person name="Grigoriev I.V."/>
            <person name="Hibbett D.S."/>
        </authorList>
    </citation>
    <scope>NUCLEOTIDE SEQUENCE [LARGE SCALE GENOMIC DNA]</scope>
    <source>
        <strain evidence="2 3">HHB12029</strain>
    </source>
</reference>
<accession>A0A165HV71</accession>
<dbReference type="AlphaFoldDB" id="A0A165HV71"/>
<keyword evidence="3" id="KW-1185">Reference proteome</keyword>